<evidence type="ECO:0000256" key="1">
    <source>
        <dbReference type="SAM" id="SignalP"/>
    </source>
</evidence>
<dbReference type="EMBL" id="HBHX01012920">
    <property type="protein sequence ID" value="CAE0106540.1"/>
    <property type="molecule type" value="Transcribed_RNA"/>
</dbReference>
<organism evidence="2">
    <name type="scientific">Haptolina ericina</name>
    <dbReference type="NCBI Taxonomy" id="156174"/>
    <lineage>
        <taxon>Eukaryota</taxon>
        <taxon>Haptista</taxon>
        <taxon>Haptophyta</taxon>
        <taxon>Prymnesiophyceae</taxon>
        <taxon>Prymnesiales</taxon>
        <taxon>Prymnesiaceae</taxon>
        <taxon>Haptolina</taxon>
    </lineage>
</organism>
<evidence type="ECO:0008006" key="3">
    <source>
        <dbReference type="Google" id="ProtNLM"/>
    </source>
</evidence>
<name>A0A7S3AJ85_9EUKA</name>
<protein>
    <recommendedName>
        <fullName evidence="3">EF-hand domain-containing protein</fullName>
    </recommendedName>
</protein>
<proteinExistence type="predicted"/>
<sequence length="182" mass="19782">MLAIMTITFVFFVHQYERAAVVAEATRKHELDKQTQENKAKIETLRIAFAHSSPTAGRNWSMHVSSDLSHVQFEETLKSLPPDTPECVPSAGAALLAAGLEVSTTYSLSEAKKVYAAAAAIVRKDRSSDFLGFPSSPLDAAILADLEGDGTLDQFELECGLPSLVGKAHWSAKIPLLLWEKP</sequence>
<feature type="signal peptide" evidence="1">
    <location>
        <begin position="1"/>
        <end position="19"/>
    </location>
</feature>
<feature type="chain" id="PRO_5031119341" description="EF-hand domain-containing protein" evidence="1">
    <location>
        <begin position="20"/>
        <end position="182"/>
    </location>
</feature>
<dbReference type="AlphaFoldDB" id="A0A7S3AJ85"/>
<reference evidence="2" key="1">
    <citation type="submission" date="2021-01" db="EMBL/GenBank/DDBJ databases">
        <authorList>
            <person name="Corre E."/>
            <person name="Pelletier E."/>
            <person name="Niang G."/>
            <person name="Scheremetjew M."/>
            <person name="Finn R."/>
            <person name="Kale V."/>
            <person name="Holt S."/>
            <person name="Cochrane G."/>
            <person name="Meng A."/>
            <person name="Brown T."/>
            <person name="Cohen L."/>
        </authorList>
    </citation>
    <scope>NUCLEOTIDE SEQUENCE</scope>
    <source>
        <strain evidence="2">CCMP281</strain>
    </source>
</reference>
<gene>
    <name evidence="2" type="ORF">HERI1096_LOCUS7199</name>
</gene>
<keyword evidence="1" id="KW-0732">Signal</keyword>
<evidence type="ECO:0000313" key="2">
    <source>
        <dbReference type="EMBL" id="CAE0106540.1"/>
    </source>
</evidence>
<accession>A0A7S3AJ85</accession>